<keyword evidence="2" id="KW-0812">Transmembrane</keyword>
<dbReference type="EMBL" id="UIDG01000449">
    <property type="protein sequence ID" value="SUS07811.1"/>
    <property type="molecule type" value="Genomic_DNA"/>
</dbReference>
<reference evidence="3" key="1">
    <citation type="submission" date="2018-07" db="EMBL/GenBank/DDBJ databases">
        <authorList>
            <person name="Quirk P.G."/>
            <person name="Krulwich T.A."/>
        </authorList>
    </citation>
    <scope>NUCLEOTIDE SEQUENCE</scope>
</reference>
<gene>
    <name evidence="3" type="ORF">DF3PB_3180007</name>
    <name evidence="4" type="ORF">DF3PB_5020004</name>
</gene>
<keyword evidence="2" id="KW-1133">Transmembrane helix</keyword>
<evidence type="ECO:0000256" key="1">
    <source>
        <dbReference type="SAM" id="MobiDB-lite"/>
    </source>
</evidence>
<dbReference type="AlphaFoldDB" id="A0A380TGA7"/>
<feature type="region of interest" description="Disordered" evidence="1">
    <location>
        <begin position="103"/>
        <end position="123"/>
    </location>
</feature>
<accession>A0A380TGA7</accession>
<dbReference type="EMBL" id="UIDG01000244">
    <property type="protein sequence ID" value="SUS06733.1"/>
    <property type="molecule type" value="Genomic_DNA"/>
</dbReference>
<organism evidence="3">
    <name type="scientific">metagenome</name>
    <dbReference type="NCBI Taxonomy" id="256318"/>
    <lineage>
        <taxon>unclassified sequences</taxon>
        <taxon>metagenomes</taxon>
    </lineage>
</organism>
<name>A0A380TGA7_9ZZZZ</name>
<evidence type="ECO:0000313" key="3">
    <source>
        <dbReference type="EMBL" id="SUS06733.1"/>
    </source>
</evidence>
<dbReference type="Pfam" id="PF04977">
    <property type="entry name" value="DivIC"/>
    <property type="match status" value="1"/>
</dbReference>
<dbReference type="InterPro" id="IPR007060">
    <property type="entry name" value="FtsL/DivIC"/>
</dbReference>
<evidence type="ECO:0000256" key="2">
    <source>
        <dbReference type="SAM" id="Phobius"/>
    </source>
</evidence>
<protein>
    <submittedName>
        <fullName evidence="3">Septum formation initiator</fullName>
    </submittedName>
</protein>
<keyword evidence="2" id="KW-0472">Membrane</keyword>
<sequence length="123" mass="13846">MGFLYALKIRARHVIWPAVGVCGLGYMAYHIVQGDRGLLAWKVFREQIAIARASLAESEAERRALDEQVRLLDPDALDRDMLDEWARRRLNFGARDEIVILTEPTGPRETSARSSADAGATHR</sequence>
<evidence type="ECO:0000313" key="4">
    <source>
        <dbReference type="EMBL" id="SUS07811.1"/>
    </source>
</evidence>
<feature type="transmembrane region" description="Helical" evidence="2">
    <location>
        <begin position="14"/>
        <end position="32"/>
    </location>
</feature>
<proteinExistence type="predicted"/>